<dbReference type="AlphaFoldDB" id="F8H7M2"/>
<dbReference type="EMBL" id="CP002881">
    <property type="protein sequence ID" value="AEJ07458.1"/>
    <property type="molecule type" value="Genomic_DNA"/>
</dbReference>
<reference evidence="1 2" key="1">
    <citation type="journal article" date="2011" name="J. Bacteriol.">
        <title>Complete Genome Sequence of the Type Strain Pseudomonas stutzeri CGMCC 1.1803.</title>
        <authorList>
            <person name="Chen M."/>
            <person name="Yan Y."/>
            <person name="Zhang W."/>
            <person name="Lu W."/>
            <person name="Wang J."/>
            <person name="Ping S."/>
            <person name="Lin M."/>
        </authorList>
    </citation>
    <scope>NUCLEOTIDE SEQUENCE [LARGE SCALE GENOMIC DNA]</scope>
    <source>
        <strain evidence="2">ATCC 17588 / DSM 5190 / CCUG 11256 / JCM 5965 / LMG 11199 / NCIMB 11358 / Stanier 221</strain>
    </source>
</reference>
<protein>
    <submittedName>
        <fullName evidence="1">Uncharacterized protein</fullName>
    </submittedName>
</protein>
<reference evidence="2" key="3">
    <citation type="submission" date="2011-06" db="EMBL/GenBank/DDBJ databases">
        <title>Complete genome sequence of Pseudomonas stutzeri strain CGMCC 1.1803.</title>
        <authorList>
            <person name="Yan Y."/>
            <person name="Chen M."/>
            <person name="Lu W."/>
            <person name="Zhang W."/>
            <person name="Ping S."/>
            <person name="Lin M."/>
        </authorList>
    </citation>
    <scope>NUCLEOTIDE SEQUENCE [LARGE SCALE GENOMIC DNA]</scope>
    <source>
        <strain evidence="2">ATCC 17588 / DSM 5190 / CCUG 11256 / JCM 5965 / LMG 11199 / NCIMB 11358 / Stanier 221</strain>
    </source>
</reference>
<evidence type="ECO:0000313" key="1">
    <source>
        <dbReference type="EMBL" id="AEJ07458.1"/>
    </source>
</evidence>
<gene>
    <name evidence="1" type="ordered locus">PSTAB_4177</name>
</gene>
<dbReference type="Proteomes" id="UP000008932">
    <property type="component" value="Chromosome"/>
</dbReference>
<proteinExistence type="predicted"/>
<dbReference type="HOGENOM" id="CLU_2957342_0_0_6"/>
<evidence type="ECO:0000313" key="2">
    <source>
        <dbReference type="Proteomes" id="UP000008932"/>
    </source>
</evidence>
<organism evidence="1 2">
    <name type="scientific">Stutzerimonas stutzeri (strain ATCC 17588 / DSM 5190 / CCUG 11256 / JCM 5965 / LMG 11199 / NBRC 14165 / NCIMB 11358 / Stanier 221)</name>
    <name type="common">Pseudomonas stutzeri</name>
    <dbReference type="NCBI Taxonomy" id="96563"/>
    <lineage>
        <taxon>Bacteria</taxon>
        <taxon>Pseudomonadati</taxon>
        <taxon>Pseudomonadota</taxon>
        <taxon>Gammaproteobacteria</taxon>
        <taxon>Pseudomonadales</taxon>
        <taxon>Pseudomonadaceae</taxon>
        <taxon>Stutzerimonas</taxon>
    </lineage>
</organism>
<sequence>MARECRRGQLDGRAREQRLLATAAVRLVGEFGRRYAVDGLAMRANMCRLSLMSRLRDGL</sequence>
<accession>F8H7M2</accession>
<name>F8H7M2_STUS2</name>
<dbReference type="KEGG" id="psz:PSTAB_4177"/>
<reference key="2">
    <citation type="submission" date="2011-06" db="EMBL/GenBank/DDBJ databases">
        <title>Complete Genome Sequence of Pseudomonas stutzeri Strain CGMCC 1.1803.</title>
        <authorList>
            <person name="Yan Y."/>
            <person name="Chen M."/>
            <person name="Lu W."/>
            <person name="Zhang W."/>
            <person name="Ping S."/>
            <person name="Lin M."/>
        </authorList>
    </citation>
    <scope>NUCLEOTIDE SEQUENCE</scope>
    <source>
        <strain>ATCC 17588</strain>
    </source>
</reference>